<keyword evidence="1" id="KW-0479">Metal-binding</keyword>
<dbReference type="Pfam" id="PF06155">
    <property type="entry name" value="GBBH-like_N"/>
    <property type="match status" value="1"/>
</dbReference>
<dbReference type="AlphaFoldDB" id="A0A239KPN9"/>
<feature type="domain" description="Gamma-butyrobetaine hydroxylase-like N-terminal" evidence="4">
    <location>
        <begin position="38"/>
        <end position="131"/>
    </location>
</feature>
<evidence type="ECO:0000259" key="4">
    <source>
        <dbReference type="Pfam" id="PF06155"/>
    </source>
</evidence>
<dbReference type="PANTHER" id="PTHR35303">
    <property type="entry name" value="OS02G0197800 PROTEIN"/>
    <property type="match status" value="1"/>
</dbReference>
<evidence type="ECO:0000313" key="6">
    <source>
        <dbReference type="Proteomes" id="UP000198356"/>
    </source>
</evidence>
<dbReference type="InterPro" id="IPR038492">
    <property type="entry name" value="GBBH-like_N_sf"/>
</dbReference>
<feature type="compositionally biased region" description="Basic and acidic residues" evidence="3">
    <location>
        <begin position="1"/>
        <end position="20"/>
    </location>
</feature>
<sequence>MSHEGIRIVSEETARRESAAETKLPQSAVTPAKVRVKKTEGTGVEIDWKDGHQSVWTFPWLRDACPCATCNEEREHADRQPGEPKPKPQGLLQMYQAPARPLEATPVGKYAIRFKWTDGHESGIYSWDYLRRMCQCEVCLNAAQPTKLSS</sequence>
<feature type="region of interest" description="Disordered" evidence="3">
    <location>
        <begin position="72"/>
        <end position="92"/>
    </location>
</feature>
<reference evidence="5 6" key="1">
    <citation type="submission" date="2017-06" db="EMBL/GenBank/DDBJ databases">
        <authorList>
            <person name="Kim H.J."/>
            <person name="Triplett B.A."/>
        </authorList>
    </citation>
    <scope>NUCLEOTIDE SEQUENCE [LARGE SCALE GENOMIC DNA]</scope>
    <source>
        <strain evidence="5 6">DSM 18704</strain>
    </source>
</reference>
<organism evidence="5 6">
    <name type="scientific">Granulicella rosea</name>
    <dbReference type="NCBI Taxonomy" id="474952"/>
    <lineage>
        <taxon>Bacteria</taxon>
        <taxon>Pseudomonadati</taxon>
        <taxon>Acidobacteriota</taxon>
        <taxon>Terriglobia</taxon>
        <taxon>Terriglobales</taxon>
        <taxon>Acidobacteriaceae</taxon>
        <taxon>Granulicella</taxon>
    </lineage>
</organism>
<keyword evidence="2" id="KW-0408">Iron</keyword>
<feature type="region of interest" description="Disordered" evidence="3">
    <location>
        <begin position="1"/>
        <end position="33"/>
    </location>
</feature>
<dbReference type="Proteomes" id="UP000198356">
    <property type="component" value="Unassembled WGS sequence"/>
</dbReference>
<dbReference type="RefSeq" id="WP_089409191.1">
    <property type="nucleotide sequence ID" value="NZ_FZOU01000005.1"/>
</dbReference>
<evidence type="ECO:0000256" key="3">
    <source>
        <dbReference type="SAM" id="MobiDB-lite"/>
    </source>
</evidence>
<dbReference type="Gene3D" id="3.30.2020.30">
    <property type="match status" value="1"/>
</dbReference>
<gene>
    <name evidence="5" type="ORF">SAMN05421770_105111</name>
</gene>
<dbReference type="GO" id="GO:0046872">
    <property type="term" value="F:metal ion binding"/>
    <property type="evidence" value="ECO:0007669"/>
    <property type="project" value="UniProtKB-KW"/>
</dbReference>
<dbReference type="OrthoDB" id="9794178at2"/>
<keyword evidence="6" id="KW-1185">Reference proteome</keyword>
<protein>
    <submittedName>
        <fullName evidence="5">DUF971 family protein</fullName>
    </submittedName>
</protein>
<dbReference type="EMBL" id="FZOU01000005">
    <property type="protein sequence ID" value="SNT19990.1"/>
    <property type="molecule type" value="Genomic_DNA"/>
</dbReference>
<evidence type="ECO:0000313" key="5">
    <source>
        <dbReference type="EMBL" id="SNT19990.1"/>
    </source>
</evidence>
<feature type="compositionally biased region" description="Basic and acidic residues" evidence="3">
    <location>
        <begin position="72"/>
        <end position="86"/>
    </location>
</feature>
<dbReference type="InterPro" id="IPR010376">
    <property type="entry name" value="GBBH-like_N"/>
</dbReference>
<accession>A0A239KPN9</accession>
<proteinExistence type="predicted"/>
<evidence type="ECO:0000256" key="2">
    <source>
        <dbReference type="ARBA" id="ARBA00023004"/>
    </source>
</evidence>
<evidence type="ECO:0000256" key="1">
    <source>
        <dbReference type="ARBA" id="ARBA00022723"/>
    </source>
</evidence>
<name>A0A239KPN9_9BACT</name>